<evidence type="ECO:0000313" key="16">
    <source>
        <dbReference type="Proteomes" id="UP000000715"/>
    </source>
</evidence>
<dbReference type="SMART" id="SM00119">
    <property type="entry name" value="HECTc"/>
    <property type="match status" value="1"/>
</dbReference>
<feature type="compositionally biased region" description="Low complexity" evidence="14">
    <location>
        <begin position="354"/>
        <end position="365"/>
    </location>
</feature>
<dbReference type="GeneID" id="101692864"/>
<dbReference type="FunFam" id="3.30.2410.10:FF:000011">
    <property type="entry name" value="Putative Ubiquitin-protein ligase E3C"/>
    <property type="match status" value="1"/>
</dbReference>
<dbReference type="PANTHER" id="PTHR45700">
    <property type="entry name" value="UBIQUITIN-PROTEIN LIGASE E3C"/>
    <property type="match status" value="1"/>
</dbReference>
<evidence type="ECO:0000259" key="15">
    <source>
        <dbReference type="PROSITE" id="PS50237"/>
    </source>
</evidence>
<evidence type="ECO:0000256" key="12">
    <source>
        <dbReference type="ARBA" id="ARBA00081642"/>
    </source>
</evidence>
<evidence type="ECO:0000256" key="3">
    <source>
        <dbReference type="ARBA" id="ARBA00012485"/>
    </source>
</evidence>
<comment type="pathway">
    <text evidence="2">Protein modification; protein ubiquitination.</text>
</comment>
<comment type="subunit">
    <text evidence="9">Interacts with 26S proteasomes. Interacts (via the HECT domain) with UBE2D1 and, less efficiently, with UBE2L3.</text>
</comment>
<dbReference type="PROSITE" id="PS50096">
    <property type="entry name" value="IQ"/>
    <property type="match status" value="1"/>
</dbReference>
<proteinExistence type="inferred from homology"/>
<dbReference type="RefSeq" id="XP_044942215.1">
    <property type="nucleotide sequence ID" value="XM_045086280.1"/>
</dbReference>
<dbReference type="Gene3D" id="3.90.1750.10">
    <property type="entry name" value="Hect, E3 ligase catalytic domains"/>
    <property type="match status" value="1"/>
</dbReference>
<evidence type="ECO:0000256" key="4">
    <source>
        <dbReference type="ARBA" id="ARBA00022499"/>
    </source>
</evidence>
<dbReference type="InterPro" id="IPR044611">
    <property type="entry name" value="E3A/B/C-like"/>
</dbReference>
<reference evidence="17" key="1">
    <citation type="submission" date="2025-08" db="UniProtKB">
        <authorList>
            <consortium name="RefSeq"/>
        </authorList>
    </citation>
    <scope>IDENTIFICATION</scope>
    <source>
        <tissue evidence="17">Brain</tissue>
    </source>
</reference>
<dbReference type="GO" id="GO:0061630">
    <property type="term" value="F:ubiquitin protein ligase activity"/>
    <property type="evidence" value="ECO:0007669"/>
    <property type="project" value="UniProtKB-EC"/>
</dbReference>
<evidence type="ECO:0000256" key="13">
    <source>
        <dbReference type="PROSITE-ProRule" id="PRU00104"/>
    </source>
</evidence>
<keyword evidence="7" id="KW-0832">Ubl conjugation</keyword>
<dbReference type="PANTHER" id="PTHR45700:SF2">
    <property type="entry name" value="UBIQUITIN-PROTEIN LIGASE E3C"/>
    <property type="match status" value="1"/>
</dbReference>
<dbReference type="CTD" id="9690"/>
<evidence type="ECO:0000256" key="6">
    <source>
        <dbReference type="ARBA" id="ARBA00022786"/>
    </source>
</evidence>
<protein>
    <recommendedName>
        <fullName evidence="10">Ubiquitin-protein ligase E3C</fullName>
        <ecNumber evidence="3">2.3.2.26</ecNumber>
    </recommendedName>
    <alternativeName>
        <fullName evidence="11">HECT-type ubiquitin transferase E3C</fullName>
    </alternativeName>
    <alternativeName>
        <fullName evidence="12">RTA-associated ubiquitin ligase</fullName>
    </alternativeName>
</protein>
<evidence type="ECO:0000256" key="14">
    <source>
        <dbReference type="SAM" id="MobiDB-lite"/>
    </source>
</evidence>
<dbReference type="AlphaFoldDB" id="A0A8U0SG33"/>
<dbReference type="GO" id="GO:0000209">
    <property type="term" value="P:protein polyubiquitination"/>
    <property type="evidence" value="ECO:0007669"/>
    <property type="project" value="InterPro"/>
</dbReference>
<keyword evidence="17" id="KW-0436">Ligase</keyword>
<organism evidence="16 17">
    <name type="scientific">Mustela putorius furo</name>
    <name type="common">European domestic ferret</name>
    <name type="synonym">Mustela furo</name>
    <dbReference type="NCBI Taxonomy" id="9669"/>
    <lineage>
        <taxon>Eukaryota</taxon>
        <taxon>Metazoa</taxon>
        <taxon>Chordata</taxon>
        <taxon>Craniata</taxon>
        <taxon>Vertebrata</taxon>
        <taxon>Euteleostomi</taxon>
        <taxon>Mammalia</taxon>
        <taxon>Eutheria</taxon>
        <taxon>Laurasiatheria</taxon>
        <taxon>Carnivora</taxon>
        <taxon>Caniformia</taxon>
        <taxon>Musteloidea</taxon>
        <taxon>Mustelidae</taxon>
        <taxon>Mustelinae</taxon>
        <taxon>Mustela</taxon>
    </lineage>
</organism>
<dbReference type="EC" id="2.3.2.26" evidence="3"/>
<dbReference type="SUPFAM" id="SSF56204">
    <property type="entry name" value="Hect, E3 ligase catalytic domain"/>
    <property type="match status" value="1"/>
</dbReference>
<evidence type="ECO:0000256" key="7">
    <source>
        <dbReference type="ARBA" id="ARBA00022843"/>
    </source>
</evidence>
<dbReference type="Proteomes" id="UP000000715">
    <property type="component" value="Unplaced"/>
</dbReference>
<keyword evidence="6 13" id="KW-0833">Ubl conjugation pathway</keyword>
<dbReference type="GO" id="GO:0016874">
    <property type="term" value="F:ligase activity"/>
    <property type="evidence" value="ECO:0007669"/>
    <property type="project" value="UniProtKB-KW"/>
</dbReference>
<feature type="compositionally biased region" description="Basic and acidic residues" evidence="14">
    <location>
        <begin position="1"/>
        <end position="10"/>
    </location>
</feature>
<sequence>MFSFEGDFKTRPKVSLGGASRKEEKASLLHRTQEERRKREEERRRLKNAVIIQSFIRGCRDRRQQHALRRSAFDRCASASQPGGTFSVASGPNLTLLVRQLLFFYKQSEDSKRLIWMYQNLIKHSSLFVQQLDGSERLTCLFQIKRLMSLGCRLLQSCSDDSLNVALPMRMLEVFSSENTYLPVLQDASYVASVIEQILHYMIQNGYYRSLYLLINNKLPSSIEYSDLSRVPIANILLENVLKPLHFTYNSCPEGARQQVFSAFTEELLAAPFTDQIFHFIIPALADTHAAFPYELFLNALLLLESRCSKTSSGAPWLFFFVLTVGEHYLGTLSEEGLLVYLRVLQTFLSQLPVSPASASCPDSASDSEDEVEEADKQPSAPEDGRLSVPYITEECLKKLDTKQQTSTLLALVWRDSASEEAFTLMASIGHTLMVQHRMAVPRVRLLYSLAFNARFLRHLWFLISSMTTRMITGSMVPLLQVISRGAPMSLDDSSRIIPLFYLFSSLFSHSLISIHDNEFFGDPIEVVGQRQSSMMPFTLEELIMLSRCLRDACLGIIKLAYPETKPEVREEYITAFQSIGVTTSSEMQQCIQMEQKRWVQLFKVITNLVKMLKSRDTRRNFCPPNHWLSEQEDIKADKVTQLYVPASRHVWRFRRMGRIGPLQSSLDEPDLKKRIRVHLLNAHGLDEAGIDGGGIFREFLNELLKSGFNPNQGFFKTTNEGLLYPSPAARMLVGDSFARHYYFLGRMLGKALYENMLVELPFAGFFLSKLLGTSADVDIHHLASLDPEVYKNLLFLKSYEGDVEELGLNFTVVNNDLGEAQVVELKFGGKDIPVTSANRIAYIHLVADYRLNRQIRQHCLAFRQGLANVVNLEWLRMFDQQEIQVLISGAQVPISLDDLKSFTNYSGGYSADHPVIRVFWRVVEGFTDEEKRKLLKFVTSCSRPPLLGFKELYPAFCIHNGGSDLERLPTASTCMNLLKLPEFHDESLLRSKLLYAIECAAGFELS</sequence>
<dbReference type="GO" id="GO:0006511">
    <property type="term" value="P:ubiquitin-dependent protein catabolic process"/>
    <property type="evidence" value="ECO:0007669"/>
    <property type="project" value="TreeGrafter"/>
</dbReference>
<dbReference type="FunFam" id="3.30.2160.10:FF:000002">
    <property type="entry name" value="Putative Ubiquitin-protein ligase E3C"/>
    <property type="match status" value="1"/>
</dbReference>
<feature type="region of interest" description="Disordered" evidence="14">
    <location>
        <begin position="1"/>
        <end position="42"/>
    </location>
</feature>
<gene>
    <name evidence="17" type="primary">UBE3C</name>
</gene>
<keyword evidence="4" id="KW-1017">Isopeptide bond</keyword>
<evidence type="ECO:0000256" key="5">
    <source>
        <dbReference type="ARBA" id="ARBA00022679"/>
    </source>
</evidence>
<evidence type="ECO:0000256" key="9">
    <source>
        <dbReference type="ARBA" id="ARBA00063372"/>
    </source>
</evidence>
<dbReference type="InterPro" id="IPR035983">
    <property type="entry name" value="Hect_E3_ubiquitin_ligase"/>
</dbReference>
<evidence type="ECO:0000256" key="2">
    <source>
        <dbReference type="ARBA" id="ARBA00004906"/>
    </source>
</evidence>
<dbReference type="Gene3D" id="3.30.2160.10">
    <property type="entry name" value="Hect, E3 ligase catalytic domain"/>
    <property type="match status" value="1"/>
</dbReference>
<dbReference type="Gene3D" id="3.30.2410.10">
    <property type="entry name" value="Hect, E3 ligase catalytic domain"/>
    <property type="match status" value="1"/>
</dbReference>
<comment type="catalytic activity">
    <reaction evidence="1">
        <text>S-ubiquitinyl-[E2 ubiquitin-conjugating enzyme]-L-cysteine + [acceptor protein]-L-lysine = [E2 ubiquitin-conjugating enzyme]-L-cysteine + N(6)-ubiquitinyl-[acceptor protein]-L-lysine.</text>
        <dbReference type="EC" id="2.3.2.26"/>
    </reaction>
</comment>
<dbReference type="FunFam" id="3.90.1750.10:FF:000014">
    <property type="entry name" value="Putative Ubiquitin-protein ligase E3C"/>
    <property type="match status" value="1"/>
</dbReference>
<dbReference type="InterPro" id="IPR000569">
    <property type="entry name" value="HECT_dom"/>
</dbReference>
<feature type="region of interest" description="Disordered" evidence="14">
    <location>
        <begin position="354"/>
        <end position="386"/>
    </location>
</feature>
<feature type="compositionally biased region" description="Basic and acidic residues" evidence="14">
    <location>
        <begin position="20"/>
        <end position="42"/>
    </location>
</feature>
<comment type="similarity">
    <text evidence="8">Belongs to the UBE3C family.</text>
</comment>
<dbReference type="CDD" id="cd00078">
    <property type="entry name" value="HECTc"/>
    <property type="match status" value="1"/>
</dbReference>
<name>A0A8U0SG33_MUSPF</name>
<evidence type="ECO:0000256" key="11">
    <source>
        <dbReference type="ARBA" id="ARBA00077269"/>
    </source>
</evidence>
<dbReference type="PROSITE" id="PS50237">
    <property type="entry name" value="HECT"/>
    <property type="match status" value="1"/>
</dbReference>
<evidence type="ECO:0000256" key="1">
    <source>
        <dbReference type="ARBA" id="ARBA00000885"/>
    </source>
</evidence>
<evidence type="ECO:0000256" key="10">
    <source>
        <dbReference type="ARBA" id="ARBA00067506"/>
    </source>
</evidence>
<accession>A0A8U0SG33</accession>
<keyword evidence="16" id="KW-1185">Reference proteome</keyword>
<evidence type="ECO:0000256" key="8">
    <source>
        <dbReference type="ARBA" id="ARBA00061050"/>
    </source>
</evidence>
<keyword evidence="5" id="KW-0808">Transferase</keyword>
<dbReference type="Pfam" id="PF00632">
    <property type="entry name" value="HECT"/>
    <property type="match status" value="1"/>
</dbReference>
<feature type="domain" description="HECT" evidence="15">
    <location>
        <begin position="668"/>
        <end position="1007"/>
    </location>
</feature>
<feature type="active site" description="Glycyl thioester intermediate" evidence="13">
    <location>
        <position position="975"/>
    </location>
</feature>
<evidence type="ECO:0000313" key="17">
    <source>
        <dbReference type="RefSeq" id="XP_044942215.1"/>
    </source>
</evidence>